<protein>
    <submittedName>
        <fullName evidence="1">Uncharacterized protein</fullName>
    </submittedName>
</protein>
<dbReference type="GO" id="GO:0016887">
    <property type="term" value="F:ATP hydrolysis activity"/>
    <property type="evidence" value="ECO:0007669"/>
    <property type="project" value="InterPro"/>
</dbReference>
<proteinExistence type="predicted"/>
<gene>
    <name evidence="1" type="ORF">CGI_10009372</name>
</gene>
<dbReference type="PANTHER" id="PTHR22605">
    <property type="entry name" value="RZ-TYPE DOMAIN-CONTAINING PROTEIN"/>
    <property type="match status" value="1"/>
</dbReference>
<dbReference type="InterPro" id="IPR031248">
    <property type="entry name" value="RNF213"/>
</dbReference>
<dbReference type="InterPro" id="IPR027417">
    <property type="entry name" value="P-loop_NTPase"/>
</dbReference>
<reference evidence="1" key="1">
    <citation type="journal article" date="2012" name="Nature">
        <title>The oyster genome reveals stress adaptation and complexity of shell formation.</title>
        <authorList>
            <person name="Zhang G."/>
            <person name="Fang X."/>
            <person name="Guo X."/>
            <person name="Li L."/>
            <person name="Luo R."/>
            <person name="Xu F."/>
            <person name="Yang P."/>
            <person name="Zhang L."/>
            <person name="Wang X."/>
            <person name="Qi H."/>
            <person name="Xiong Z."/>
            <person name="Que H."/>
            <person name="Xie Y."/>
            <person name="Holland P.W."/>
            <person name="Paps J."/>
            <person name="Zhu Y."/>
            <person name="Wu F."/>
            <person name="Chen Y."/>
            <person name="Wang J."/>
            <person name="Peng C."/>
            <person name="Meng J."/>
            <person name="Yang L."/>
            <person name="Liu J."/>
            <person name="Wen B."/>
            <person name="Zhang N."/>
            <person name="Huang Z."/>
            <person name="Zhu Q."/>
            <person name="Feng Y."/>
            <person name="Mount A."/>
            <person name="Hedgecock D."/>
            <person name="Xu Z."/>
            <person name="Liu Y."/>
            <person name="Domazet-Loso T."/>
            <person name="Du Y."/>
            <person name="Sun X."/>
            <person name="Zhang S."/>
            <person name="Liu B."/>
            <person name="Cheng P."/>
            <person name="Jiang X."/>
            <person name="Li J."/>
            <person name="Fan D."/>
            <person name="Wang W."/>
            <person name="Fu W."/>
            <person name="Wang T."/>
            <person name="Wang B."/>
            <person name="Zhang J."/>
            <person name="Peng Z."/>
            <person name="Li Y."/>
            <person name="Li N."/>
            <person name="Wang J."/>
            <person name="Chen M."/>
            <person name="He Y."/>
            <person name="Tan F."/>
            <person name="Song X."/>
            <person name="Zheng Q."/>
            <person name="Huang R."/>
            <person name="Yang H."/>
            <person name="Du X."/>
            <person name="Chen L."/>
            <person name="Yang M."/>
            <person name="Gaffney P.M."/>
            <person name="Wang S."/>
            <person name="Luo L."/>
            <person name="She Z."/>
            <person name="Ming Y."/>
            <person name="Huang W."/>
            <person name="Zhang S."/>
            <person name="Huang B."/>
            <person name="Zhang Y."/>
            <person name="Qu T."/>
            <person name="Ni P."/>
            <person name="Miao G."/>
            <person name="Wang J."/>
            <person name="Wang Q."/>
            <person name="Steinberg C.E."/>
            <person name="Wang H."/>
            <person name="Li N."/>
            <person name="Qian L."/>
            <person name="Zhang G."/>
            <person name="Li Y."/>
            <person name="Yang H."/>
            <person name="Liu X."/>
            <person name="Wang J."/>
            <person name="Yin Y."/>
            <person name="Wang J."/>
        </authorList>
    </citation>
    <scope>NUCLEOTIDE SEQUENCE [LARGE SCALE GENOMIC DNA]</scope>
    <source>
        <strain evidence="1">05x7-T-G4-1.051#20</strain>
    </source>
</reference>
<dbReference type="InParanoid" id="K1QQW1"/>
<evidence type="ECO:0000313" key="1">
    <source>
        <dbReference type="EMBL" id="EKC31270.1"/>
    </source>
</evidence>
<dbReference type="SUPFAM" id="SSF52540">
    <property type="entry name" value="P-loop containing nucleoside triphosphate hydrolases"/>
    <property type="match status" value="1"/>
</dbReference>
<name>K1QQW1_MAGGI</name>
<organism evidence="1">
    <name type="scientific">Magallana gigas</name>
    <name type="common">Pacific oyster</name>
    <name type="synonym">Crassostrea gigas</name>
    <dbReference type="NCBI Taxonomy" id="29159"/>
    <lineage>
        <taxon>Eukaryota</taxon>
        <taxon>Metazoa</taxon>
        <taxon>Spiralia</taxon>
        <taxon>Lophotrochozoa</taxon>
        <taxon>Mollusca</taxon>
        <taxon>Bivalvia</taxon>
        <taxon>Autobranchia</taxon>
        <taxon>Pteriomorphia</taxon>
        <taxon>Ostreida</taxon>
        <taxon>Ostreoidea</taxon>
        <taxon>Ostreidae</taxon>
        <taxon>Magallana</taxon>
    </lineage>
</organism>
<dbReference type="EMBL" id="JH816739">
    <property type="protein sequence ID" value="EKC31270.1"/>
    <property type="molecule type" value="Genomic_DNA"/>
</dbReference>
<sequence length="2367" mass="273817">MSQQFVKEEEGSDCCVSLRDVERCRRLVGWFVRTLKKKDKHKFYQPYKLESNAIILSLSICYHSRFPDNDVRKRYREKIASCCKTMTELQLNTEENVERIIVEEQNDILNRMELPLGTAKNTALRENVFVILVCILNRIPVFVVGKPGCSKSLSMQLIRSNLRGKDSLDSFFKSLPQLYCVSFQGSESATSDGIIKVFEKAQNYQMHNQAEDVLSVVILDEIGLAEISRFNPLKVLHNLLEPENQVAPDVSVVGISNWALDSAKMNRAIHLSRPEMDKKELYETALSITESLMGLGNTSQITKFSVKKRDKAAPMTVEIEQLLRKLAGAYCIYNKNQKYKNFHGLRDFYSLTKYIGKGILVDKQIEQIDDVIVRGLLRNLGGLSKELKKSMLSDFQKCLHTIDYKDIDVLDLIQSNLMDRQSRHLMLITNGDAVLSVLEDTVKEMNRRHVVIFGSRFEEDLTDDYNYRILSRIILCMEEGFILILKDLETIYGSLYDMLNQNYTVVGSKKNCRVALGPYSNPMCHVHDDFKCIVLVEESKLDYSDPPFLNRFEKQHFRFEDMMNTRAINIRDDLVKFTYDVCDIKRCSYKPENAFALSGENLISSLVLKVQKEVVNEDHIIKKCQSQLLWIIAPEAIIRIRDTVLGEKQPNKVKNLENEYLSLPIHKGLIPLLEFFSSLNCHEKDDMTELHSDTSLVVIFTYEHQSLNIQSSNIRMEKLRNFKSEKQLNQKVQDFFDSDSNKFLLYCNAAEDLEHILLAKTIIENCKRNAKKIVQQKSVCIICHLDRQDFRRRPVTQINFLSGWKLAMLDKLNEPKTPLPQMMSLTVKEVLESRKPIIEIVRDHVFWAFTTIQYVGIGRSAEEMMKLVYKLKKSDYCLTVLEELVFCSISRAHNTLLENWRVNVARNEHALVQASCYMNALEQYLLDQIKNPLCKIVYRLEEANAFDCVFCNDDCEEKRLKLWRNLIINDSLMDFSNIPDPFGPECYTCSPERFCMKLPFSYIVICRVEKIKDDFLNTLRQLKISCDLAEDDEIPTSMLIDLVEKYNDIVEQNLTEYINEDYTDKFSEYQHDFYLMVSSHENGVLDEEEKIKIMKWTQTLFDTEKFHHVFALQVANIHILHWLYGNVFKSIIKVMSVVKEHTDVSMESFFCEMGEQYVSTSELRKAEDERDKLVDRLCKIFLPTTNFMIHVTSVQKWQFIVSSVLPFFAEISLNPSSIHMLRFCNDVTQALIPLDQKTAVQILSTFGDFLRNGTDLESSEMFVFVMTQVKVLQEIQNIDVENLQRFFCQYLSRSIAIDQEQNATFKCYMASICTDSVLDRKLHFLGPILEIVIDLENENEILLEIIDMNLEELNVEGYLHCVNKFIRPLDDDADSIISSLLVTTLQNVYRESVNEDILETLEKSSHDIFNRSFRASCVLQKQTECSLNLVASIAYMRNLINAYVALLEKNNMNAAAFPIITKTMNALIEAVDEDNRFKAQRTHCLLVFFLKCLSLIEEGNSLRKMIISLENSLPVLKSIDWKNDFLARSVTFDPLFMYRTDGDRNIEIVFSSIEKSETKRLQEITEQTTTNSQGMLVLAGLIASNFYLKSQQEETNDTKKAMAECIFGIMQTKLPKIQLRVIEVLLKNTDYVHSLFNIDTETKSPDIQILSILIHFLCLIVFKGETGNCWYDILTDVKKIHTKFLPGNSVKQIESSCKASIQFCNHCKIRFVGTESKCPSCHKKCETQLTCKRETKAPRLTGYKKPAEELLTSSEFLSPVTCHLLQFLIHGCVLLAYAVEFVDSDRLKSLLDIEEEPDDILSSILKMKWNYLKSLTQMNNEDLCAFIHVVIHDVKDVFTLCNAPFDCKTEKDCEQVEAKLQATYQNMFLEKFKYIRNARLALNKRYEINPNSLECQIQEVCVIEGNQDRKHLLPRLFRITSPISKHGLIAQVFINNQNRFPLLSLILTKENILTLPKYILPILRWHHSTVSIGSYKMKKVDCKMETIDKFLRMETDDTRKRLFKKRFEEFKNSWNELLKNKSHLLVSPLKDEDMLSYNSKVTECIVTDDNSIIQKVLMELVQIHNFFIDSCLQFASTSDVPSLHFLMTSERLSRVKSTSLWELTSKEIMEFSSLNEEILRYSQCKSDYGEGQDRCYDLQKIENELAHNLILEKPHIFIPSTFPRILFVDELFQNTILLLENIKKIIPQERLPQAVLKNILNKKDSDSSQIIELMTVLGMSMSLLKKTKGEPTLPLTEYLEGWKDIAVFPKGYKRLLPEPDDAVKLCHVVNLYVKLEELNGECILDTLDQKFRDDLPPVGRGKLEIIGESYVHHLEVLEEAMKEKQEMDHKISSISASYLASESPSKSVTKKKAIIKKMGKTDLDDTI</sequence>
<accession>K1QQW1</accession>
<dbReference type="GO" id="GO:0004842">
    <property type="term" value="F:ubiquitin-protein transferase activity"/>
    <property type="evidence" value="ECO:0007669"/>
    <property type="project" value="InterPro"/>
</dbReference>
<dbReference type="HOGENOM" id="CLU_000912_0_0_1"/>
<dbReference type="PANTHER" id="PTHR22605:SF1">
    <property type="entry name" value="RZ-TYPE DOMAIN-CONTAINING PROTEIN"/>
    <property type="match status" value="1"/>
</dbReference>
<dbReference type="Gene3D" id="3.40.50.300">
    <property type="entry name" value="P-loop containing nucleotide triphosphate hydrolases"/>
    <property type="match status" value="1"/>
</dbReference>